<sequence>MRSFRDFMEEKVREYYSSPREKFSSFGDFFTAPELDRAFGEAIADFLYYRLKDFDTPVILELGAGRGLMARDILNYYREKDAELFSQITYLIYELSPYLREKQRLLLSEFKNVGWVEEFPEMEGVILSNEFFDTLPVHVVKEDKELYLSEGGEEVWLSLDDERVRGFIRKMGYEGLKQRVEVCLDCIEILRRIAHSLVRGYHLVIDYGYTSEELSKFPEGTVVGYKKHRLRDDIYAQDMDISAQVNFSALMEYGKDFGLKTVLYDTQRNFLASIPHFLTQLETLSYEESPESIERLSRLKTMLISMGDRFKVLFQSKGL</sequence>
<evidence type="ECO:0000256" key="1">
    <source>
        <dbReference type="ARBA" id="ARBA00022603"/>
    </source>
</evidence>
<keyword evidence="1 3" id="KW-0489">Methyltransferase</keyword>
<protein>
    <submittedName>
        <fullName evidence="3">SAM-dependent MidA family methyltransferase</fullName>
    </submittedName>
</protein>
<dbReference type="GO" id="GO:0035243">
    <property type="term" value="F:protein-arginine omega-N symmetric methyltransferase activity"/>
    <property type="evidence" value="ECO:0007669"/>
    <property type="project" value="TreeGrafter"/>
</dbReference>
<reference evidence="3 4" key="1">
    <citation type="submission" date="2018-10" db="EMBL/GenBank/DDBJ databases">
        <title>Genomic Encyclopedia of Archaeal and Bacterial Type Strains, Phase II (KMG-II): from individual species to whole genera.</title>
        <authorList>
            <person name="Goeker M."/>
        </authorList>
    </citation>
    <scope>NUCLEOTIDE SEQUENCE [LARGE SCALE GENOMIC DNA]</scope>
    <source>
        <strain evidence="3 4">DSM 16510</strain>
    </source>
</reference>
<dbReference type="GO" id="GO:0032259">
    <property type="term" value="P:methylation"/>
    <property type="evidence" value="ECO:0007669"/>
    <property type="project" value="UniProtKB-KW"/>
</dbReference>
<dbReference type="InterPro" id="IPR029063">
    <property type="entry name" value="SAM-dependent_MTases_sf"/>
</dbReference>
<dbReference type="Proteomes" id="UP000267841">
    <property type="component" value="Unassembled WGS sequence"/>
</dbReference>
<evidence type="ECO:0000313" key="4">
    <source>
        <dbReference type="Proteomes" id="UP000267841"/>
    </source>
</evidence>
<dbReference type="AlphaFoldDB" id="A0A497XLV3"/>
<dbReference type="InterPro" id="IPR003788">
    <property type="entry name" value="NDUFAF7"/>
</dbReference>
<gene>
    <name evidence="3" type="ORF">BCF55_0114</name>
</gene>
<dbReference type="EMBL" id="RCCJ01000001">
    <property type="protein sequence ID" value="RLJ69857.1"/>
    <property type="molecule type" value="Genomic_DNA"/>
</dbReference>
<dbReference type="PANTHER" id="PTHR12049">
    <property type="entry name" value="PROTEIN ARGININE METHYLTRANSFERASE NDUFAF7, MITOCHONDRIAL"/>
    <property type="match status" value="1"/>
</dbReference>
<dbReference type="Pfam" id="PF02636">
    <property type="entry name" value="Methyltransf_28"/>
    <property type="match status" value="1"/>
</dbReference>
<evidence type="ECO:0000256" key="2">
    <source>
        <dbReference type="ARBA" id="ARBA00022679"/>
    </source>
</evidence>
<keyword evidence="4" id="KW-1185">Reference proteome</keyword>
<name>A0A497XLV3_9AQUI</name>
<accession>A0A497XLV3</accession>
<comment type="caution">
    <text evidence="3">The sequence shown here is derived from an EMBL/GenBank/DDBJ whole genome shotgun (WGS) entry which is preliminary data.</text>
</comment>
<dbReference type="Gene3D" id="3.40.50.12710">
    <property type="match status" value="1"/>
</dbReference>
<keyword evidence="2 3" id="KW-0808">Transferase</keyword>
<organism evidence="3 4">
    <name type="scientific">Hydrogenivirga caldilitoris</name>
    <dbReference type="NCBI Taxonomy" id="246264"/>
    <lineage>
        <taxon>Bacteria</taxon>
        <taxon>Pseudomonadati</taxon>
        <taxon>Aquificota</taxon>
        <taxon>Aquificia</taxon>
        <taxon>Aquificales</taxon>
        <taxon>Aquificaceae</taxon>
        <taxon>Hydrogenivirga</taxon>
    </lineage>
</organism>
<dbReference type="PANTHER" id="PTHR12049:SF7">
    <property type="entry name" value="PROTEIN ARGININE METHYLTRANSFERASE NDUFAF7, MITOCHONDRIAL"/>
    <property type="match status" value="1"/>
</dbReference>
<proteinExistence type="predicted"/>
<evidence type="ECO:0000313" key="3">
    <source>
        <dbReference type="EMBL" id="RLJ69857.1"/>
    </source>
</evidence>
<dbReference type="RefSeq" id="WP_121008759.1">
    <property type="nucleotide sequence ID" value="NZ_RCCJ01000001.1"/>
</dbReference>
<dbReference type="SUPFAM" id="SSF53335">
    <property type="entry name" value="S-adenosyl-L-methionine-dependent methyltransferases"/>
    <property type="match status" value="1"/>
</dbReference>
<dbReference type="OrthoDB" id="9794208at2"/>
<dbReference type="InterPro" id="IPR038375">
    <property type="entry name" value="NDUFAF7_sf"/>
</dbReference>